<name>A0A514CE82_9BACT</name>
<protein>
    <submittedName>
        <fullName evidence="1">Uncharacterized protein</fullName>
    </submittedName>
</protein>
<dbReference type="OrthoDB" id="842546at2"/>
<evidence type="ECO:0000313" key="2">
    <source>
        <dbReference type="Proteomes" id="UP000316614"/>
    </source>
</evidence>
<evidence type="ECO:0000313" key="1">
    <source>
        <dbReference type="EMBL" id="QDH78080.1"/>
    </source>
</evidence>
<sequence length="105" mass="12361">MYEFNKLYVSEYLDANGMIVERRMHNDHGVKFNPSNAFRADSVRVTFNSDKEQVYVNFSGKDWANIAPSERNILLEASYQIIDEEIYRFTFTEEDYQNAEVIEGD</sequence>
<dbReference type="AlphaFoldDB" id="A0A514CE82"/>
<dbReference type="Proteomes" id="UP000316614">
    <property type="component" value="Chromosome"/>
</dbReference>
<dbReference type="KEGG" id="echi:FKX85_03125"/>
<dbReference type="EMBL" id="CP041253">
    <property type="protein sequence ID" value="QDH78080.1"/>
    <property type="molecule type" value="Genomic_DNA"/>
</dbReference>
<proteinExistence type="predicted"/>
<dbReference type="RefSeq" id="WP_141613342.1">
    <property type="nucleotide sequence ID" value="NZ_CP041253.1"/>
</dbReference>
<accession>A0A514CE82</accession>
<organism evidence="1 2">
    <name type="scientific">Echinicola soli</name>
    <dbReference type="NCBI Taxonomy" id="2591634"/>
    <lineage>
        <taxon>Bacteria</taxon>
        <taxon>Pseudomonadati</taxon>
        <taxon>Bacteroidota</taxon>
        <taxon>Cytophagia</taxon>
        <taxon>Cytophagales</taxon>
        <taxon>Cyclobacteriaceae</taxon>
        <taxon>Echinicola</taxon>
    </lineage>
</organism>
<keyword evidence="2" id="KW-1185">Reference proteome</keyword>
<gene>
    <name evidence="1" type="ORF">FKX85_03125</name>
</gene>
<reference evidence="1 2" key="1">
    <citation type="submission" date="2019-06" db="EMBL/GenBank/DDBJ databases">
        <title>Echinicola alkalisoli sp. nov. isolated from saline soil.</title>
        <authorList>
            <person name="Sun J.-Q."/>
            <person name="Xu L."/>
        </authorList>
    </citation>
    <scope>NUCLEOTIDE SEQUENCE [LARGE SCALE GENOMIC DNA]</scope>
    <source>
        <strain evidence="1 2">LN3S3</strain>
    </source>
</reference>